<dbReference type="InterPro" id="IPR000551">
    <property type="entry name" value="MerR-type_HTH_dom"/>
</dbReference>
<dbReference type="Gene3D" id="1.10.1240.10">
    <property type="entry name" value="Methionine synthase domain"/>
    <property type="match status" value="1"/>
</dbReference>
<dbReference type="GO" id="GO:0046872">
    <property type="term" value="F:metal ion binding"/>
    <property type="evidence" value="ECO:0007669"/>
    <property type="project" value="InterPro"/>
</dbReference>
<dbReference type="InterPro" id="IPR006158">
    <property type="entry name" value="Cobalamin-bd"/>
</dbReference>
<dbReference type="EMBL" id="BBYR01000023">
    <property type="protein sequence ID" value="GAP35512.1"/>
    <property type="molecule type" value="Genomic_DNA"/>
</dbReference>
<name>A0A0K8NYN4_PISS1</name>
<sequence length="317" mass="35023">MPSDAEDGDPASRALPITAVERNTGLSKDTLRVWERRYGFPQPLRDAHGERLYPPAQVDKLRVLKRLLDAGHRPGRLVRLPLEELQRLCEPVARADAHAPAVADPTADVYDMLALLRAHRLDSLRHALSLALARLGLARFIDEWLLPLNTLIGDAWMRGQLAIYQEHAYTEMQHSLVRSALAKLPAPDWESARPRLLLSTLPGELHTQGLMLAEAFLGFEQAPCRSLGAQTPLWDVVQAARAYEADIVVLGVSGCMGPNPVLDGLQELRRKLPAEVALWAGGSAPVLQRRPVEGVQVLPTLDRLRTGVRAWRAARGL</sequence>
<feature type="domain" description="B12-binding" evidence="2">
    <location>
        <begin position="193"/>
        <end position="317"/>
    </location>
</feature>
<dbReference type="SMART" id="SM00422">
    <property type="entry name" value="HTH_MERR"/>
    <property type="match status" value="1"/>
</dbReference>
<proteinExistence type="predicted"/>
<dbReference type="GO" id="GO:0006355">
    <property type="term" value="P:regulation of DNA-templated transcription"/>
    <property type="evidence" value="ECO:0007669"/>
    <property type="project" value="InterPro"/>
</dbReference>
<dbReference type="Gene3D" id="1.10.1660.10">
    <property type="match status" value="1"/>
</dbReference>
<dbReference type="GO" id="GO:0031419">
    <property type="term" value="F:cobalamin binding"/>
    <property type="evidence" value="ECO:0007669"/>
    <property type="project" value="InterPro"/>
</dbReference>
<dbReference type="Proteomes" id="UP000037660">
    <property type="component" value="Unassembled WGS sequence"/>
</dbReference>
<feature type="domain" description="HTH merR-type" evidence="1">
    <location>
        <begin position="24"/>
        <end position="91"/>
    </location>
</feature>
<dbReference type="SUPFAM" id="SSF46955">
    <property type="entry name" value="Putative DNA-binding domain"/>
    <property type="match status" value="1"/>
</dbReference>
<evidence type="ECO:0000313" key="3">
    <source>
        <dbReference type="EMBL" id="GAP35512.1"/>
    </source>
</evidence>
<evidence type="ECO:0000313" key="4">
    <source>
        <dbReference type="Proteomes" id="UP000037660"/>
    </source>
</evidence>
<protein>
    <submittedName>
        <fullName evidence="3">Transcriptional regulator, MerR family</fullName>
    </submittedName>
</protein>
<dbReference type="AlphaFoldDB" id="A0A0K8NYN4"/>
<dbReference type="PROSITE" id="PS51332">
    <property type="entry name" value="B12_BINDING"/>
    <property type="match status" value="1"/>
</dbReference>
<dbReference type="CDD" id="cd02065">
    <property type="entry name" value="B12-binding_like"/>
    <property type="match status" value="1"/>
</dbReference>
<comment type="caution">
    <text evidence="3">The sequence shown here is derived from an EMBL/GenBank/DDBJ whole genome shotgun (WGS) entry which is preliminary data.</text>
</comment>
<reference evidence="3 4" key="2">
    <citation type="journal article" date="2016" name="Science">
        <title>A bacterium that degrades and assimilates poly(ethylene terephthalate).</title>
        <authorList>
            <person name="Yoshida S."/>
            <person name="Hiraga K."/>
            <person name="Takehana T."/>
            <person name="Taniguchi I."/>
            <person name="Yamaji H."/>
            <person name="Maeda Y."/>
            <person name="Toyohara K."/>
            <person name="Miyamoto K."/>
            <person name="Kimura Y."/>
            <person name="Oda K."/>
        </authorList>
    </citation>
    <scope>NUCLEOTIDE SEQUENCE [LARGE SCALE GENOMIC DNA]</scope>
    <source>
        <strain evidence="4">NBRC 110686 / TISTR 2288 / 201-F6</strain>
    </source>
</reference>
<dbReference type="Gene3D" id="3.40.50.280">
    <property type="entry name" value="Cobalamin-binding domain"/>
    <property type="match status" value="1"/>
</dbReference>
<keyword evidence="4" id="KW-1185">Reference proteome</keyword>
<dbReference type="Pfam" id="PF13411">
    <property type="entry name" value="MerR_1"/>
    <property type="match status" value="1"/>
</dbReference>
<dbReference type="InterPro" id="IPR003759">
    <property type="entry name" value="Cbl-bd_cap"/>
</dbReference>
<reference evidence="4" key="1">
    <citation type="submission" date="2015-07" db="EMBL/GenBank/DDBJ databases">
        <title>Discovery of a poly(ethylene terephthalate assimilation.</title>
        <authorList>
            <person name="Yoshida S."/>
            <person name="Hiraga K."/>
            <person name="Takehana T."/>
            <person name="Taniguchi I."/>
            <person name="Yamaji H."/>
            <person name="Maeda Y."/>
            <person name="Toyohara K."/>
            <person name="Miyamoto K."/>
            <person name="Kimura Y."/>
            <person name="Oda K."/>
        </authorList>
    </citation>
    <scope>NUCLEOTIDE SEQUENCE [LARGE SCALE GENOMIC DNA]</scope>
    <source>
        <strain evidence="4">NBRC 110686 / TISTR 2288 / 201-F6</strain>
    </source>
</reference>
<dbReference type="GO" id="GO:0003677">
    <property type="term" value="F:DNA binding"/>
    <property type="evidence" value="ECO:0007669"/>
    <property type="project" value="InterPro"/>
</dbReference>
<accession>A0A0K8NYN4</accession>
<dbReference type="RefSeq" id="WP_054019544.1">
    <property type="nucleotide sequence ID" value="NZ_BBYR01000023.1"/>
</dbReference>
<gene>
    <name evidence="3" type="ORF">ISF6_1285</name>
</gene>
<dbReference type="Pfam" id="PF02607">
    <property type="entry name" value="B12-binding_2"/>
    <property type="match status" value="1"/>
</dbReference>
<dbReference type="OrthoDB" id="9800334at2"/>
<evidence type="ECO:0000259" key="2">
    <source>
        <dbReference type="PROSITE" id="PS51332"/>
    </source>
</evidence>
<dbReference type="InterPro" id="IPR036594">
    <property type="entry name" value="Meth_synthase_dom"/>
</dbReference>
<dbReference type="InterPro" id="IPR036724">
    <property type="entry name" value="Cobalamin-bd_sf"/>
</dbReference>
<dbReference type="SUPFAM" id="SSF52242">
    <property type="entry name" value="Cobalamin (vitamin B12)-binding domain"/>
    <property type="match status" value="1"/>
</dbReference>
<evidence type="ECO:0000259" key="1">
    <source>
        <dbReference type="PROSITE" id="PS50937"/>
    </source>
</evidence>
<dbReference type="InterPro" id="IPR009061">
    <property type="entry name" value="DNA-bd_dom_put_sf"/>
</dbReference>
<dbReference type="PROSITE" id="PS50937">
    <property type="entry name" value="HTH_MERR_2"/>
    <property type="match status" value="1"/>
</dbReference>
<dbReference type="STRING" id="1547922.ISF6_1285"/>
<dbReference type="CDD" id="cd01104">
    <property type="entry name" value="HTH_MlrA-CarA"/>
    <property type="match status" value="1"/>
</dbReference>
<organism evidence="3 4">
    <name type="scientific">Piscinibacter sakaiensis</name>
    <name type="common">Ideonella sakaiensis</name>
    <dbReference type="NCBI Taxonomy" id="1547922"/>
    <lineage>
        <taxon>Bacteria</taxon>
        <taxon>Pseudomonadati</taxon>
        <taxon>Pseudomonadota</taxon>
        <taxon>Betaproteobacteria</taxon>
        <taxon>Burkholderiales</taxon>
        <taxon>Sphaerotilaceae</taxon>
        <taxon>Piscinibacter</taxon>
    </lineage>
</organism>